<proteinExistence type="predicted"/>
<evidence type="ECO:0000313" key="1">
    <source>
        <dbReference type="EMBL" id="TMJ03088.1"/>
    </source>
</evidence>
<dbReference type="Proteomes" id="UP000318661">
    <property type="component" value="Unassembled WGS sequence"/>
</dbReference>
<organism evidence="1 2">
    <name type="scientific">Candidatus Segetimicrobium genomatis</name>
    <dbReference type="NCBI Taxonomy" id="2569760"/>
    <lineage>
        <taxon>Bacteria</taxon>
        <taxon>Bacillati</taxon>
        <taxon>Candidatus Sysuimicrobiota</taxon>
        <taxon>Candidatus Sysuimicrobiia</taxon>
        <taxon>Candidatus Sysuimicrobiales</taxon>
        <taxon>Candidatus Segetimicrobiaceae</taxon>
        <taxon>Candidatus Segetimicrobium</taxon>
    </lineage>
</organism>
<dbReference type="AlphaFoldDB" id="A0A537L514"/>
<comment type="caution">
    <text evidence="1">The sequence shown here is derived from an EMBL/GenBank/DDBJ whole genome shotgun (WGS) entry which is preliminary data.</text>
</comment>
<reference evidence="1 2" key="1">
    <citation type="journal article" date="2019" name="Nat. Microbiol.">
        <title>Mediterranean grassland soil C-N compound turnover is dependent on rainfall and depth, and is mediated by genomically divergent microorganisms.</title>
        <authorList>
            <person name="Diamond S."/>
            <person name="Andeer P.F."/>
            <person name="Li Z."/>
            <person name="Crits-Christoph A."/>
            <person name="Burstein D."/>
            <person name="Anantharaman K."/>
            <person name="Lane K.R."/>
            <person name="Thomas B.C."/>
            <person name="Pan C."/>
            <person name="Northen T.R."/>
            <person name="Banfield J.F."/>
        </authorList>
    </citation>
    <scope>NUCLEOTIDE SEQUENCE [LARGE SCALE GENOMIC DNA]</scope>
    <source>
        <strain evidence="1">NP_2</strain>
    </source>
</reference>
<sequence>MLTKRVVSVSLGSSSRDHRFETEILGQRVIVERIGTDGDVRRAKQLLEELDGKVDALGLGGTDLYLRAVNRQYLIRETAGLVRNVRRTPFVDGGGLKASWERWLITDYLPHRKGLSFRGRNVVLVSSVDRYGMAEAFTAAGARVIFGDFLFALNLPIPLRSLTSVKILAALLLPVLSKVPIKWLYPTGDKQTQITPRHGTYYRWAEVVAGDFLLIRRFMPDDLRGKVIVTQTITKTDVEELRKRGVWLLVTDGPDMGGRSFATNVLQGVIVALLGRRPEEISTDEYLQTAQRAGFEPRVEELNPDAAPAWASRLRATAPTS</sequence>
<name>A0A537L514_9BACT</name>
<protein>
    <submittedName>
        <fullName evidence="1">Quinate 5-dehydrogenase</fullName>
    </submittedName>
</protein>
<dbReference type="EMBL" id="VBAJ01000286">
    <property type="protein sequence ID" value="TMJ03088.1"/>
    <property type="molecule type" value="Genomic_DNA"/>
</dbReference>
<gene>
    <name evidence="1" type="ORF">E6G99_11745</name>
</gene>
<accession>A0A537L514</accession>
<evidence type="ECO:0000313" key="2">
    <source>
        <dbReference type="Proteomes" id="UP000318661"/>
    </source>
</evidence>